<evidence type="ECO:0000256" key="1">
    <source>
        <dbReference type="SAM" id="MobiDB-lite"/>
    </source>
</evidence>
<proteinExistence type="predicted"/>
<feature type="region of interest" description="Disordered" evidence="1">
    <location>
        <begin position="1"/>
        <end position="21"/>
    </location>
</feature>
<accession>A0A0R3S4R1</accession>
<evidence type="ECO:0000313" key="3">
    <source>
        <dbReference type="WBParaSite" id="EEL_0000978001-mRNA-1"/>
    </source>
</evidence>
<organism evidence="2 3">
    <name type="scientific">Elaeophora elaphi</name>
    <dbReference type="NCBI Taxonomy" id="1147741"/>
    <lineage>
        <taxon>Eukaryota</taxon>
        <taxon>Metazoa</taxon>
        <taxon>Ecdysozoa</taxon>
        <taxon>Nematoda</taxon>
        <taxon>Chromadorea</taxon>
        <taxon>Rhabditida</taxon>
        <taxon>Spirurina</taxon>
        <taxon>Spiruromorpha</taxon>
        <taxon>Filarioidea</taxon>
        <taxon>Onchocercidae</taxon>
        <taxon>Elaeophora</taxon>
    </lineage>
</organism>
<name>A0A0R3S4R1_9BILA</name>
<dbReference type="Proteomes" id="UP000050640">
    <property type="component" value="Unplaced"/>
</dbReference>
<feature type="compositionally biased region" description="Low complexity" evidence="1">
    <location>
        <begin position="1"/>
        <end position="12"/>
    </location>
</feature>
<protein>
    <submittedName>
        <fullName evidence="3">Uncharacterized protein</fullName>
    </submittedName>
</protein>
<dbReference type="AlphaFoldDB" id="A0A0R3S4R1"/>
<keyword evidence="2" id="KW-1185">Reference proteome</keyword>
<sequence length="82" mass="9256">MSTSSNSLTSSTREFAYPRETPHQHECIEMLMPEHVTNSLVISTVLEEMPLQARTTDRPVILTHATNSNIMQHSETITSEKT</sequence>
<dbReference type="WBParaSite" id="EEL_0000978001-mRNA-1">
    <property type="protein sequence ID" value="EEL_0000978001-mRNA-1"/>
    <property type="gene ID" value="EEL_0000978001"/>
</dbReference>
<evidence type="ECO:0000313" key="2">
    <source>
        <dbReference type="Proteomes" id="UP000050640"/>
    </source>
</evidence>
<reference evidence="3" key="1">
    <citation type="submission" date="2017-02" db="UniProtKB">
        <authorList>
            <consortium name="WormBaseParasite"/>
        </authorList>
    </citation>
    <scope>IDENTIFICATION</scope>
</reference>